<proteinExistence type="predicted"/>
<evidence type="ECO:0008006" key="4">
    <source>
        <dbReference type="Google" id="ProtNLM"/>
    </source>
</evidence>
<organism evidence="2 3">
    <name type="scientific">Pseudomonas putida</name>
    <name type="common">Arthrobacter siderocapsulatus</name>
    <dbReference type="NCBI Taxonomy" id="303"/>
    <lineage>
        <taxon>Bacteria</taxon>
        <taxon>Pseudomonadati</taxon>
        <taxon>Pseudomonadota</taxon>
        <taxon>Gammaproteobacteria</taxon>
        <taxon>Pseudomonadales</taxon>
        <taxon>Pseudomonadaceae</taxon>
        <taxon>Pseudomonas</taxon>
    </lineage>
</organism>
<geneLocation type="plasmid" evidence="3">
    <name>pkf715c dna</name>
</geneLocation>
<reference evidence="2 3" key="1">
    <citation type="submission" date="2015-11" db="EMBL/GenBank/DDBJ databases">
        <title>Complete genome sequencing of a biphenyl-degrading bacterium, Pseudomonas putida KF715 (=NBRC110667).</title>
        <authorList>
            <person name="Suenaga H."/>
            <person name="Fujihara N."/>
            <person name="Watanabe T."/>
            <person name="Hirose J."/>
            <person name="Kimura N."/>
            <person name="Yamazoe A."/>
            <person name="Hosoyama A."/>
            <person name="Shimodaira J."/>
            <person name="Furukawa K."/>
        </authorList>
    </citation>
    <scope>NUCLEOTIDE SEQUENCE [LARGE SCALE GENOMIC DNA]</scope>
    <source>
        <strain evidence="2 3">KF715</strain>
        <plasmid evidence="3">Plasmid pkf715c dna</plasmid>
    </source>
</reference>
<protein>
    <recommendedName>
        <fullName evidence="4">SWIM-type domain-containing protein</fullName>
    </recommendedName>
</protein>
<dbReference type="Proteomes" id="UP000218731">
    <property type="component" value="Plasmid pKF715C"/>
</dbReference>
<evidence type="ECO:0000313" key="2">
    <source>
        <dbReference type="EMBL" id="BAW27491.1"/>
    </source>
</evidence>
<feature type="region of interest" description="Disordered" evidence="1">
    <location>
        <begin position="289"/>
        <end position="315"/>
    </location>
</feature>
<evidence type="ECO:0000313" key="3">
    <source>
        <dbReference type="Proteomes" id="UP000218731"/>
    </source>
</evidence>
<name>A0A1L7NPW3_PSEPU</name>
<evidence type="ECO:0000256" key="1">
    <source>
        <dbReference type="SAM" id="MobiDB-lite"/>
    </source>
</evidence>
<accession>A0A1L7NPW3</accession>
<dbReference type="EMBL" id="AP015032">
    <property type="protein sequence ID" value="BAW27491.1"/>
    <property type="molecule type" value="Genomic_DNA"/>
</dbReference>
<keyword evidence="2" id="KW-0614">Plasmid</keyword>
<sequence>MRAQLSDQDGALMAAKKPLRPDFIQSAAKSGKEARKAFEYDLNRRLSDQDVILSADDLSGLYDPSRGLFTTIDGKPRMLTADDILAFKAAVRDIQHKHGQYKGGKPTGAAGGILPKQVIDLSRPEDRQRGTKEIHMAVPVVNRAGVVHFQTNAGPNSDVQRHHVHVQFMGYDAALAGGLPVKEAAKQMAAGKVKFDCDCGRHTFWFRYIATIGNFNYGRAEDGFPKVRNPKLFGLACKHVLRVMAVITHGPTFQMFAQRMIENGRKTLSNKAQNVSVADQQKFLDQALKARKRDRNITSSEERRNARQAQPAQQRRAAERIKAANDQVRQKHKDKVNKTVSFDQKIKTLMAMGYGREAAMAAIAAADQAQR</sequence>
<gene>
    <name evidence="2" type="ORF">KF715C_pC580</name>
</gene>
<dbReference type="AlphaFoldDB" id="A0A1L7NPW3"/>